<organism evidence="7 8">
    <name type="scientific">Furculomyces boomerangus</name>
    <dbReference type="NCBI Taxonomy" id="61424"/>
    <lineage>
        <taxon>Eukaryota</taxon>
        <taxon>Fungi</taxon>
        <taxon>Fungi incertae sedis</taxon>
        <taxon>Zoopagomycota</taxon>
        <taxon>Kickxellomycotina</taxon>
        <taxon>Harpellomycetes</taxon>
        <taxon>Harpellales</taxon>
        <taxon>Harpellaceae</taxon>
        <taxon>Furculomyces</taxon>
    </lineage>
</organism>
<comment type="subcellular location">
    <subcellularLocation>
        <location evidence="1">Membrane</location>
        <topology evidence="1">Multi-pass membrane protein</topology>
    </subcellularLocation>
</comment>
<evidence type="ECO:0000256" key="6">
    <source>
        <dbReference type="SAM" id="MobiDB-lite"/>
    </source>
</evidence>
<dbReference type="InterPro" id="IPR050352">
    <property type="entry name" value="ABCG_transporters"/>
</dbReference>
<dbReference type="OrthoDB" id="10255969at2759"/>
<gene>
    <name evidence="7" type="ORF">BB559_000568</name>
</gene>
<evidence type="ECO:0000313" key="8">
    <source>
        <dbReference type="Proteomes" id="UP000245699"/>
    </source>
</evidence>
<evidence type="ECO:0000256" key="2">
    <source>
        <dbReference type="ARBA" id="ARBA00022448"/>
    </source>
</evidence>
<dbReference type="SUPFAM" id="SSF52540">
    <property type="entry name" value="P-loop containing nucleoside triphosphate hydrolases"/>
    <property type="match status" value="1"/>
</dbReference>
<sequence length="361" mass="41444">MRSHIVNTLIKIFDLQKSENLFIEKSDGYTNPLNNDSTNKTADANTHPAQSKIEPSEGSKQDTNNSGNGKNENTNISNQNGTWKTKFMSIINRVSYTILNSIIKIKSMILERRETIFECSTEFERIKAKIALELVNDPSMLFIDDPTMGLSLKEQENLMISIRKLQKFNEIPIVMTINNPTQKVLNLTTKIIVLAKGNVVYHGDPKLVLEYLHEIGFRFPLSGSDADYLMECVSIDSNGGNLGMTRTKENMDNLLESWKKHVKTCGSEYRIFDRYIEEDDVVEKKEFKEEKKTQFEAMENQNSVWFETKLLESTCPANYISNKCFGTQFYPSIEICHCMPQLHFYYLCSPTSNIFTPNRSI</sequence>
<keyword evidence="4" id="KW-1133">Transmembrane helix</keyword>
<comment type="caution">
    <text evidence="7">The sequence shown here is derived from an EMBL/GenBank/DDBJ whole genome shotgun (WGS) entry which is preliminary data.</text>
</comment>
<dbReference type="PANTHER" id="PTHR48041:SF91">
    <property type="entry name" value="ABC TRANSPORTER G FAMILY MEMBER 28"/>
    <property type="match status" value="1"/>
</dbReference>
<evidence type="ECO:0008006" key="9">
    <source>
        <dbReference type="Google" id="ProtNLM"/>
    </source>
</evidence>
<protein>
    <recommendedName>
        <fullName evidence="9">ABC transporter domain-containing protein</fullName>
    </recommendedName>
</protein>
<dbReference type="AlphaFoldDB" id="A0A2T9Z4U0"/>
<keyword evidence="2" id="KW-0813">Transport</keyword>
<dbReference type="Proteomes" id="UP000245699">
    <property type="component" value="Unassembled WGS sequence"/>
</dbReference>
<keyword evidence="5" id="KW-0472">Membrane</keyword>
<evidence type="ECO:0000313" key="7">
    <source>
        <dbReference type="EMBL" id="PVU99610.1"/>
    </source>
</evidence>
<dbReference type="STRING" id="61424.A0A2T9Z4U0"/>
<feature type="region of interest" description="Disordered" evidence="6">
    <location>
        <begin position="28"/>
        <end position="79"/>
    </location>
</feature>
<accession>A0A2T9Z4U0</accession>
<proteinExistence type="predicted"/>
<dbReference type="InterPro" id="IPR027417">
    <property type="entry name" value="P-loop_NTPase"/>
</dbReference>
<keyword evidence="8" id="KW-1185">Reference proteome</keyword>
<evidence type="ECO:0000256" key="3">
    <source>
        <dbReference type="ARBA" id="ARBA00022692"/>
    </source>
</evidence>
<dbReference type="GO" id="GO:0016020">
    <property type="term" value="C:membrane"/>
    <property type="evidence" value="ECO:0007669"/>
    <property type="project" value="UniProtKB-SubCell"/>
</dbReference>
<evidence type="ECO:0000256" key="1">
    <source>
        <dbReference type="ARBA" id="ARBA00004141"/>
    </source>
</evidence>
<dbReference type="GO" id="GO:0042626">
    <property type="term" value="F:ATPase-coupled transmembrane transporter activity"/>
    <property type="evidence" value="ECO:0007669"/>
    <property type="project" value="TreeGrafter"/>
</dbReference>
<evidence type="ECO:0000256" key="5">
    <source>
        <dbReference type="ARBA" id="ARBA00023136"/>
    </source>
</evidence>
<dbReference type="PANTHER" id="PTHR48041">
    <property type="entry name" value="ABC TRANSPORTER G FAMILY MEMBER 28"/>
    <property type="match status" value="1"/>
</dbReference>
<reference evidence="7 8" key="1">
    <citation type="journal article" date="2018" name="MBio">
        <title>Comparative Genomics Reveals the Core Gene Toolbox for the Fungus-Insect Symbiosis.</title>
        <authorList>
            <person name="Wang Y."/>
            <person name="Stata M."/>
            <person name="Wang W."/>
            <person name="Stajich J.E."/>
            <person name="White M.M."/>
            <person name="Moncalvo J.M."/>
        </authorList>
    </citation>
    <scope>NUCLEOTIDE SEQUENCE [LARGE SCALE GENOMIC DNA]</scope>
    <source>
        <strain evidence="7 8">AUS-77-4</strain>
    </source>
</reference>
<feature type="compositionally biased region" description="Low complexity" evidence="6">
    <location>
        <begin position="63"/>
        <end position="75"/>
    </location>
</feature>
<dbReference type="EMBL" id="MBFT01000027">
    <property type="protein sequence ID" value="PVU99610.1"/>
    <property type="molecule type" value="Genomic_DNA"/>
</dbReference>
<feature type="compositionally biased region" description="Polar residues" evidence="6">
    <location>
        <begin position="28"/>
        <end position="49"/>
    </location>
</feature>
<name>A0A2T9Z4U0_9FUNG</name>
<evidence type="ECO:0000256" key="4">
    <source>
        <dbReference type="ARBA" id="ARBA00022989"/>
    </source>
</evidence>
<keyword evidence="3" id="KW-0812">Transmembrane</keyword>
<dbReference type="Gene3D" id="3.40.50.300">
    <property type="entry name" value="P-loop containing nucleotide triphosphate hydrolases"/>
    <property type="match status" value="1"/>
</dbReference>